<dbReference type="EMBL" id="FXTJ01000004">
    <property type="protein sequence ID" value="SMO81144.1"/>
    <property type="molecule type" value="Genomic_DNA"/>
</dbReference>
<reference evidence="8 9" key="1">
    <citation type="submission" date="2017-05" db="EMBL/GenBank/DDBJ databases">
        <authorList>
            <person name="Varghese N."/>
            <person name="Submissions S."/>
        </authorList>
    </citation>
    <scope>NUCLEOTIDE SEQUENCE [LARGE SCALE GENOMIC DNA]</scope>
    <source>
        <strain evidence="8 9">DSM 46834</strain>
    </source>
</reference>
<evidence type="ECO:0000259" key="7">
    <source>
        <dbReference type="Pfam" id="PF13396"/>
    </source>
</evidence>
<evidence type="ECO:0000256" key="2">
    <source>
        <dbReference type="ARBA" id="ARBA00022475"/>
    </source>
</evidence>
<evidence type="ECO:0000256" key="6">
    <source>
        <dbReference type="SAM" id="Phobius"/>
    </source>
</evidence>
<evidence type="ECO:0000313" key="8">
    <source>
        <dbReference type="EMBL" id="SMO81144.1"/>
    </source>
</evidence>
<protein>
    <submittedName>
        <fullName evidence="8">Phospholipase_D-nuclease N-terminal</fullName>
    </submittedName>
</protein>
<dbReference type="Pfam" id="PF13396">
    <property type="entry name" value="PLDc_N"/>
    <property type="match status" value="1"/>
</dbReference>
<keyword evidence="2" id="KW-1003">Cell membrane</keyword>
<dbReference type="AlphaFoldDB" id="A0A521EB41"/>
<keyword evidence="9" id="KW-1185">Reference proteome</keyword>
<keyword evidence="4 6" id="KW-1133">Transmembrane helix</keyword>
<organism evidence="8 9">
    <name type="scientific">Geodermatophilus aquaeductus</name>
    <dbReference type="NCBI Taxonomy" id="1564161"/>
    <lineage>
        <taxon>Bacteria</taxon>
        <taxon>Bacillati</taxon>
        <taxon>Actinomycetota</taxon>
        <taxon>Actinomycetes</taxon>
        <taxon>Geodermatophilales</taxon>
        <taxon>Geodermatophilaceae</taxon>
        <taxon>Geodermatophilus</taxon>
    </lineage>
</organism>
<evidence type="ECO:0000313" key="9">
    <source>
        <dbReference type="Proteomes" id="UP000317484"/>
    </source>
</evidence>
<feature type="domain" description="Cardiolipin synthase N-terminal" evidence="7">
    <location>
        <begin position="41"/>
        <end position="83"/>
    </location>
</feature>
<evidence type="ECO:0000256" key="5">
    <source>
        <dbReference type="ARBA" id="ARBA00023136"/>
    </source>
</evidence>
<comment type="subcellular location">
    <subcellularLocation>
        <location evidence="1">Cell membrane</location>
        <topology evidence="1">Multi-pass membrane protein</topology>
    </subcellularLocation>
</comment>
<dbReference type="Proteomes" id="UP000317484">
    <property type="component" value="Unassembled WGS sequence"/>
</dbReference>
<keyword evidence="3 6" id="KW-0812">Transmembrane</keyword>
<dbReference type="RefSeq" id="WP_142458974.1">
    <property type="nucleotide sequence ID" value="NZ_FXTJ01000004.1"/>
</dbReference>
<name>A0A521EB41_9ACTN</name>
<gene>
    <name evidence="8" type="ORF">SAMN06273567_104401</name>
</gene>
<evidence type="ECO:0000256" key="4">
    <source>
        <dbReference type="ARBA" id="ARBA00022989"/>
    </source>
</evidence>
<feature type="transmembrane region" description="Helical" evidence="6">
    <location>
        <begin position="30"/>
        <end position="50"/>
    </location>
</feature>
<feature type="transmembrane region" description="Helical" evidence="6">
    <location>
        <begin position="62"/>
        <end position="81"/>
    </location>
</feature>
<evidence type="ECO:0000256" key="3">
    <source>
        <dbReference type="ARBA" id="ARBA00022692"/>
    </source>
</evidence>
<accession>A0A521EB41</accession>
<evidence type="ECO:0000256" key="1">
    <source>
        <dbReference type="ARBA" id="ARBA00004651"/>
    </source>
</evidence>
<dbReference type="GO" id="GO:0005886">
    <property type="term" value="C:plasma membrane"/>
    <property type="evidence" value="ECO:0007669"/>
    <property type="project" value="UniProtKB-SubCell"/>
</dbReference>
<dbReference type="InterPro" id="IPR027379">
    <property type="entry name" value="CLS_N"/>
</dbReference>
<sequence>MPTLWRSPGDLPPRGRLLRWADLSRRQRRLLTVLGAAQLSLAVAAWTDLARRRPDQMRGRRAVWAAVIAVNWVGPLAWFRWGRRP</sequence>
<keyword evidence="5 6" id="KW-0472">Membrane</keyword>
<proteinExistence type="predicted"/>